<dbReference type="InterPro" id="IPR000095">
    <property type="entry name" value="CRIB_dom"/>
</dbReference>
<dbReference type="AlphaFoldDB" id="A0A1S4B437"/>
<dbReference type="OrthoDB" id="1939092at2759"/>
<dbReference type="InterPro" id="IPR039319">
    <property type="entry name" value="ELF3-like"/>
</dbReference>
<organism evidence="3 4">
    <name type="scientific">Nicotiana tabacum</name>
    <name type="common">Common tobacco</name>
    <dbReference type="NCBI Taxonomy" id="4097"/>
    <lineage>
        <taxon>Eukaryota</taxon>
        <taxon>Viridiplantae</taxon>
        <taxon>Streptophyta</taxon>
        <taxon>Embryophyta</taxon>
        <taxon>Tracheophyta</taxon>
        <taxon>Spermatophyta</taxon>
        <taxon>Magnoliopsida</taxon>
        <taxon>eudicotyledons</taxon>
        <taxon>Gunneridae</taxon>
        <taxon>Pentapetalae</taxon>
        <taxon>asterids</taxon>
        <taxon>lamiids</taxon>
        <taxon>Solanales</taxon>
        <taxon>Solanaceae</taxon>
        <taxon>Nicotianoideae</taxon>
        <taxon>Nicotianeae</taxon>
        <taxon>Nicotiana</taxon>
    </lineage>
</organism>
<feature type="compositionally biased region" description="Polar residues" evidence="1">
    <location>
        <begin position="573"/>
        <end position="582"/>
    </location>
</feature>
<dbReference type="STRING" id="4097.A0A1S4B437"/>
<feature type="compositionally biased region" description="Polar residues" evidence="1">
    <location>
        <begin position="606"/>
        <end position="624"/>
    </location>
</feature>
<feature type="compositionally biased region" description="Basic and acidic residues" evidence="1">
    <location>
        <begin position="386"/>
        <end position="397"/>
    </location>
</feature>
<name>A0A1S4B437_TOBAC</name>
<dbReference type="PaxDb" id="4097-A0A1S4B437"/>
<reference evidence="4" key="2">
    <citation type="submission" date="2025-08" db="UniProtKB">
        <authorList>
            <consortium name="RefSeq"/>
        </authorList>
    </citation>
    <scope>IDENTIFICATION</scope>
    <source>
        <tissue evidence="4">Leaf</tissue>
    </source>
</reference>
<gene>
    <name evidence="4" type="primary">LOC107804272</name>
</gene>
<dbReference type="RefSeq" id="XP_016483609.1">
    <property type="nucleotide sequence ID" value="XM_016628123.1"/>
</dbReference>
<feature type="region of interest" description="Disordered" evidence="1">
    <location>
        <begin position="1"/>
        <end position="33"/>
    </location>
</feature>
<dbReference type="PANTHER" id="PTHR34281">
    <property type="entry name" value="PROTEIN EARLY FLOWERING 3"/>
    <property type="match status" value="1"/>
</dbReference>
<evidence type="ECO:0000313" key="4">
    <source>
        <dbReference type="RefSeq" id="XP_016483609.1"/>
    </source>
</evidence>
<dbReference type="PROSITE" id="PS50108">
    <property type="entry name" value="CRIB"/>
    <property type="match status" value="1"/>
</dbReference>
<dbReference type="KEGG" id="nta:107804272"/>
<keyword evidence="3" id="KW-1185">Reference proteome</keyword>
<proteinExistence type="predicted"/>
<dbReference type="Proteomes" id="UP000790787">
    <property type="component" value="Chromosome 19"/>
</dbReference>
<evidence type="ECO:0000256" key="1">
    <source>
        <dbReference type="SAM" id="MobiDB-lite"/>
    </source>
</evidence>
<dbReference type="RefSeq" id="XP_016483609.1">
    <property type="nucleotide sequence ID" value="XM_016628123.2"/>
</dbReference>
<accession>A0A1S4B437</accession>
<feature type="compositionally biased region" description="Polar residues" evidence="1">
    <location>
        <begin position="398"/>
        <end position="415"/>
    </location>
</feature>
<feature type="region of interest" description="Disordered" evidence="1">
    <location>
        <begin position="572"/>
        <end position="627"/>
    </location>
</feature>
<feature type="region of interest" description="Disordered" evidence="1">
    <location>
        <begin position="379"/>
        <end position="429"/>
    </location>
</feature>
<evidence type="ECO:0000313" key="3">
    <source>
        <dbReference type="Proteomes" id="UP000790787"/>
    </source>
</evidence>
<feature type="region of interest" description="Disordered" evidence="1">
    <location>
        <begin position="261"/>
        <end position="288"/>
    </location>
</feature>
<reference evidence="3" key="1">
    <citation type="journal article" date="2014" name="Nat. Commun.">
        <title>The tobacco genome sequence and its comparison with those of tomato and potato.</title>
        <authorList>
            <person name="Sierro N."/>
            <person name="Battey J.N."/>
            <person name="Ouadi S."/>
            <person name="Bakaher N."/>
            <person name="Bovet L."/>
            <person name="Willig A."/>
            <person name="Goepfert S."/>
            <person name="Peitsch M.C."/>
            <person name="Ivanov N.V."/>
        </authorList>
    </citation>
    <scope>NUCLEOTIDE SEQUENCE [LARGE SCALE GENOMIC DNA]</scope>
</reference>
<dbReference type="GeneID" id="107804272"/>
<feature type="compositionally biased region" description="Basic and acidic residues" evidence="1">
    <location>
        <begin position="1"/>
        <end position="10"/>
    </location>
</feature>
<dbReference type="PANTHER" id="PTHR34281:SF2">
    <property type="entry name" value="PROTEIN EARLY FLOWERING 3"/>
    <property type="match status" value="1"/>
</dbReference>
<sequence length="655" mass="72634">MKRGKSEERVMGPMFPRLHVNDTEKGGPRAPPRNKMALYEQLSIPSQRFNPGDLPLNNNTNTVPPYSSQEDAIQLCRCDSIFLKGNDHERGVFFSRQLPDPVEKPHGSSCDSNTPLQKVESRKQTEKNDFRIPTFGNFKVDQGHVKSYNILDMEKLSPSNQAISGCSNKESKEITCLITRQLGKIQHGENSKAGAISRKSTSDSLSLDKAEGILKQTDKLLHFKPRKNHANTFGELQTTNIVRLQFRPDSRGDCTVFSGSAVDVDNESPEDKTCKSSQTGDMGRSDDLSETSMVEYVPEMDISPDDIVRIIGQKRFWRARRAIANQQRVLAVQVFELHRLLKVQKLIASSPNSMLEDGSSLGKPLKRLSTKRLALEYNVKAPENVSKQKNDSEKPNSRTESNAENVGETSLSSRRPLSEIASPTPVKHDSHMGPWLFNQSSGQQWLIPVMSPSEGLVYKPHPGPAFTSPVYRGCGPPNPNFLAPAYYQRMGAPFAPPTGHGYFPPFGMSVMNPVIPSPAIDQPDQIAETSSQGQFSEGRANFNIQHQNSSNVASENNVTMPDVRLYLSRDSELQASTASSPSERSRRADVVNSTGGRSVFPLFPTSPASNPDLRQQQHFPSSPTKVIKVVPHNARSATESAARIFQSIQEERKQQ</sequence>
<feature type="domain" description="CRIB" evidence="2">
    <location>
        <begin position="420"/>
        <end position="433"/>
    </location>
</feature>
<feature type="region of interest" description="Disordered" evidence="1">
    <location>
        <begin position="100"/>
        <end position="127"/>
    </location>
</feature>
<evidence type="ECO:0000259" key="2">
    <source>
        <dbReference type="PROSITE" id="PS50108"/>
    </source>
</evidence>
<dbReference type="GO" id="GO:2000028">
    <property type="term" value="P:regulation of photoperiodism, flowering"/>
    <property type="evidence" value="ECO:0007669"/>
    <property type="project" value="InterPro"/>
</dbReference>
<protein>
    <submittedName>
        <fullName evidence="4">ELF3-like protein 2 isoform X1</fullName>
    </submittedName>
    <submittedName>
        <fullName evidence="4">Protein EARLY FLOWERING 3-like isoform X1</fullName>
    </submittedName>
</protein>